<feature type="transmembrane region" description="Helical" evidence="1">
    <location>
        <begin position="21"/>
        <end position="39"/>
    </location>
</feature>
<organism evidence="3 4">
    <name type="scientific">Neocallimastix californiae</name>
    <dbReference type="NCBI Taxonomy" id="1754190"/>
    <lineage>
        <taxon>Eukaryota</taxon>
        <taxon>Fungi</taxon>
        <taxon>Fungi incertae sedis</taxon>
        <taxon>Chytridiomycota</taxon>
        <taxon>Chytridiomycota incertae sedis</taxon>
        <taxon>Neocallimastigomycetes</taxon>
        <taxon>Neocallimastigales</taxon>
        <taxon>Neocallimastigaceae</taxon>
        <taxon>Neocallimastix</taxon>
    </lineage>
</organism>
<evidence type="ECO:0000256" key="1">
    <source>
        <dbReference type="SAM" id="Phobius"/>
    </source>
</evidence>
<dbReference type="InterPro" id="IPR001214">
    <property type="entry name" value="SET_dom"/>
</dbReference>
<proteinExistence type="predicted"/>
<dbReference type="Gene3D" id="2.170.270.10">
    <property type="entry name" value="SET domain"/>
    <property type="match status" value="1"/>
</dbReference>
<dbReference type="Proteomes" id="UP000193920">
    <property type="component" value="Unassembled WGS sequence"/>
</dbReference>
<comment type="caution">
    <text evidence="3">The sequence shown here is derived from an EMBL/GenBank/DDBJ whole genome shotgun (WGS) entry which is preliminary data.</text>
</comment>
<keyword evidence="4" id="KW-1185">Reference proteome</keyword>
<name>A0A1Y2ESC0_9FUNG</name>
<keyword evidence="1" id="KW-0812">Transmembrane</keyword>
<feature type="domain" description="SET" evidence="2">
    <location>
        <begin position="136"/>
        <end position="257"/>
    </location>
</feature>
<keyword evidence="1" id="KW-1133">Transmembrane helix</keyword>
<dbReference type="SMART" id="SM00317">
    <property type="entry name" value="SET"/>
    <property type="match status" value="1"/>
</dbReference>
<protein>
    <submittedName>
        <fullName evidence="3">SET domain-containing protein</fullName>
    </submittedName>
</protein>
<dbReference type="Pfam" id="PF00856">
    <property type="entry name" value="SET"/>
    <property type="match status" value="1"/>
</dbReference>
<evidence type="ECO:0000313" key="4">
    <source>
        <dbReference type="Proteomes" id="UP000193920"/>
    </source>
</evidence>
<dbReference type="InterPro" id="IPR046341">
    <property type="entry name" value="SET_dom_sf"/>
</dbReference>
<dbReference type="AlphaFoldDB" id="A0A1Y2ESC0"/>
<gene>
    <name evidence="3" type="ORF">LY90DRAFT_666270</name>
</gene>
<evidence type="ECO:0000259" key="2">
    <source>
        <dbReference type="PROSITE" id="PS50280"/>
    </source>
</evidence>
<evidence type="ECO:0000313" key="3">
    <source>
        <dbReference type="EMBL" id="ORY74473.1"/>
    </source>
</evidence>
<dbReference type="SUPFAM" id="SSF82199">
    <property type="entry name" value="SET domain"/>
    <property type="match status" value="1"/>
</dbReference>
<accession>A0A1Y2ESC0</accession>
<dbReference type="STRING" id="1754190.A0A1Y2ESC0"/>
<dbReference type="EMBL" id="MCOG01000029">
    <property type="protein sequence ID" value="ORY74473.1"/>
    <property type="molecule type" value="Genomic_DNA"/>
</dbReference>
<sequence>MASKDKKLESTPCQSKSCVGKLIFLALCALFMIFQISQIKKTSDIIEDIGKSIRSEVCQTYIDEHPQEKHYFGKDLESIFNVKHALKTVSQNDFIENLLNGMDITQSERYQQDVIEYEKRTVQYGPYIERGFENDERFYIKLSSQQVGYGLFANVDILPNSVIGVYHGTLTHVKPYYTDTDYAWDYGTFPNPENPEENVEICIDGRTYGTWLRFVNHKNDAEANTYAIYVPYKNRWYIVYIARNFIPKDSELFISYGDSYWDARAETYDFEAEPEKAYNKEL</sequence>
<keyword evidence="1" id="KW-0472">Membrane</keyword>
<dbReference type="PROSITE" id="PS50280">
    <property type="entry name" value="SET"/>
    <property type="match status" value="1"/>
</dbReference>
<reference evidence="3 4" key="1">
    <citation type="submission" date="2016-08" db="EMBL/GenBank/DDBJ databases">
        <title>A Parts List for Fungal Cellulosomes Revealed by Comparative Genomics.</title>
        <authorList>
            <consortium name="DOE Joint Genome Institute"/>
            <person name="Haitjema C.H."/>
            <person name="Gilmore S.P."/>
            <person name="Henske J.K."/>
            <person name="Solomon K.V."/>
            <person name="De Groot R."/>
            <person name="Kuo A."/>
            <person name="Mondo S.J."/>
            <person name="Salamov A.A."/>
            <person name="Labutti K."/>
            <person name="Zhao Z."/>
            <person name="Chiniquy J."/>
            <person name="Barry K."/>
            <person name="Brewer H.M."/>
            <person name="Purvine S.O."/>
            <person name="Wright A.T."/>
            <person name="Boxma B."/>
            <person name="Van Alen T."/>
            <person name="Hackstein J.H."/>
            <person name="Baker S.E."/>
            <person name="Grigoriev I.V."/>
            <person name="O'Malley M.A."/>
        </authorList>
    </citation>
    <scope>NUCLEOTIDE SEQUENCE [LARGE SCALE GENOMIC DNA]</scope>
    <source>
        <strain evidence="3 4">G1</strain>
    </source>
</reference>
<dbReference type="OrthoDB" id="6141102at2759"/>